<reference evidence="5" key="1">
    <citation type="submission" date="2015-08" db="EMBL/GenBank/DDBJ databases">
        <authorList>
            <person name="Varghese N."/>
        </authorList>
    </citation>
    <scope>NUCLEOTIDE SEQUENCE [LARGE SCALE GENOMIC DNA]</scope>
    <source>
        <strain evidence="5">DSM 27808</strain>
    </source>
</reference>
<dbReference type="InterPro" id="IPR002470">
    <property type="entry name" value="Peptidase_S9A"/>
</dbReference>
<dbReference type="Gene3D" id="3.40.50.1820">
    <property type="entry name" value="alpha/beta hydrolase"/>
    <property type="match status" value="1"/>
</dbReference>
<dbReference type="InterPro" id="IPR011042">
    <property type="entry name" value="6-blade_b-propeller_TolB-like"/>
</dbReference>
<gene>
    <name evidence="4" type="ORF">Ga0061064_0787</name>
</gene>
<feature type="domain" description="Peptidase S9 prolyl oligopeptidase catalytic" evidence="3">
    <location>
        <begin position="439"/>
        <end position="649"/>
    </location>
</feature>
<keyword evidence="1" id="KW-0378">Hydrolase</keyword>
<dbReference type="InterPro" id="IPR001375">
    <property type="entry name" value="Peptidase_S9_cat"/>
</dbReference>
<feature type="chain" id="PRO_5005503921" evidence="2">
    <location>
        <begin position="23"/>
        <end position="650"/>
    </location>
</feature>
<dbReference type="RefSeq" id="WP_055438434.1">
    <property type="nucleotide sequence ID" value="NZ_CYHB01000001.1"/>
</dbReference>
<evidence type="ECO:0000313" key="5">
    <source>
        <dbReference type="Proteomes" id="UP000182598"/>
    </source>
</evidence>
<dbReference type="PANTHER" id="PTHR42776:SF27">
    <property type="entry name" value="DIPEPTIDYL PEPTIDASE FAMILY MEMBER 6"/>
    <property type="match status" value="1"/>
</dbReference>
<dbReference type="GO" id="GO:0004252">
    <property type="term" value="F:serine-type endopeptidase activity"/>
    <property type="evidence" value="ECO:0007669"/>
    <property type="project" value="InterPro"/>
</dbReference>
<dbReference type="SUPFAM" id="SSF82171">
    <property type="entry name" value="DPP6 N-terminal domain-like"/>
    <property type="match status" value="1"/>
</dbReference>
<dbReference type="FunFam" id="3.40.50.1820:FF:000442">
    <property type="entry name" value="Subfamily S9C unassigned peptidase"/>
    <property type="match status" value="1"/>
</dbReference>
<dbReference type="OrthoDB" id="4269629at2"/>
<keyword evidence="4" id="KW-0031">Aminopeptidase</keyword>
<proteinExistence type="predicted"/>
<dbReference type="GO" id="GO:0004177">
    <property type="term" value="F:aminopeptidase activity"/>
    <property type="evidence" value="ECO:0007669"/>
    <property type="project" value="UniProtKB-KW"/>
</dbReference>
<dbReference type="InterPro" id="IPR029058">
    <property type="entry name" value="AB_hydrolase_fold"/>
</dbReference>
<dbReference type="PRINTS" id="PR00862">
    <property type="entry name" value="PROLIGOPTASE"/>
</dbReference>
<dbReference type="GO" id="GO:0006508">
    <property type="term" value="P:proteolysis"/>
    <property type="evidence" value="ECO:0007669"/>
    <property type="project" value="InterPro"/>
</dbReference>
<organism evidence="4 5">
    <name type="scientific">Pseudidiomarina woesei</name>
    <dbReference type="NCBI Taxonomy" id="1381080"/>
    <lineage>
        <taxon>Bacteria</taxon>
        <taxon>Pseudomonadati</taxon>
        <taxon>Pseudomonadota</taxon>
        <taxon>Gammaproteobacteria</taxon>
        <taxon>Alteromonadales</taxon>
        <taxon>Idiomarinaceae</taxon>
        <taxon>Pseudidiomarina</taxon>
    </lineage>
</organism>
<keyword evidence="2" id="KW-0732">Signal</keyword>
<sequence length="650" mass="73659">MFRALITATLACALMLSPSAVAQTTDKENSVEKLPVEYFFKNAAYEHVVISPTGKYFAIKSNAGDRDQILVYNRETSKVASSFNLAENQRFSDIHWVTDERFIFASQKYVGLWDNQGGPRNLYAANADGSNRLQLFFSDTAGYSLLSLLPDDPEHILIGRYHWRDGGEVKVHRLNVNNARTFYEADQPPKANGVSPDNKGNLRIGYIIEPDEDDVFKSHITLFYKPFGKDNWVEYEIENFREGATVLLNGYSDDGRFAYLSTNNWDATTQVYRFDTKLATLEKIAGNDLVDVYTTVTGMSGELLGVEFMPGKIERVYFENDTQSAKLLKQLEQAFPGQRVRFTSTTKDKKQAIISVSSDRNAGEFYLLNTETLQVSFIAAPRENLYAEDMAPMQPISYTTRDDITIHGYLTTPRDWDGKTKLPMIVNVHGGPHGPRDTWGFNPEVQFFANRGYAILQVNFRGSGGYGYDFQQSGYQKWGREMQDDVTDGTLWAIEQGIADEDRICIYGGSYGGYAALMGVIREPDLYQCSVGYVGVYSLPLMYEVGDVQETSRGKKVWERFIGTDEQVLKANSPVYNVDKIKVPLYLVHGSRDVRVPIDHMHALTKALDSAGKDDYKVFVREDGHGFYKEEYKLELYKELESFFAEHLSK</sequence>
<dbReference type="SUPFAM" id="SSF53474">
    <property type="entry name" value="alpha/beta-Hydrolases"/>
    <property type="match status" value="1"/>
</dbReference>
<dbReference type="AlphaFoldDB" id="A0A0K6GYZ6"/>
<dbReference type="Pfam" id="PF00326">
    <property type="entry name" value="Peptidase_S9"/>
    <property type="match status" value="1"/>
</dbReference>
<evidence type="ECO:0000313" key="4">
    <source>
        <dbReference type="EMBL" id="CUA83844.1"/>
    </source>
</evidence>
<protein>
    <submittedName>
        <fullName evidence="4">Dipeptidyl aminopeptidase/acylaminoacyl peptidase</fullName>
    </submittedName>
</protein>
<accession>A0A0K6GYZ6</accession>
<name>A0A0K6GYZ6_9GAMM</name>
<dbReference type="Gene3D" id="2.120.10.30">
    <property type="entry name" value="TolB, C-terminal domain"/>
    <property type="match status" value="1"/>
</dbReference>
<dbReference type="PANTHER" id="PTHR42776">
    <property type="entry name" value="SERINE PEPTIDASE S9 FAMILY MEMBER"/>
    <property type="match status" value="1"/>
</dbReference>
<dbReference type="EMBL" id="CYHB01000001">
    <property type="protein sequence ID" value="CUA83844.1"/>
    <property type="molecule type" value="Genomic_DNA"/>
</dbReference>
<evidence type="ECO:0000259" key="3">
    <source>
        <dbReference type="Pfam" id="PF00326"/>
    </source>
</evidence>
<evidence type="ECO:0000256" key="1">
    <source>
        <dbReference type="ARBA" id="ARBA00022801"/>
    </source>
</evidence>
<feature type="signal peptide" evidence="2">
    <location>
        <begin position="1"/>
        <end position="22"/>
    </location>
</feature>
<keyword evidence="5" id="KW-1185">Reference proteome</keyword>
<dbReference type="Proteomes" id="UP000182598">
    <property type="component" value="Unassembled WGS sequence"/>
</dbReference>
<keyword evidence="4" id="KW-0645">Protease</keyword>
<evidence type="ECO:0000256" key="2">
    <source>
        <dbReference type="SAM" id="SignalP"/>
    </source>
</evidence>